<keyword evidence="1" id="KW-0472">Membrane</keyword>
<evidence type="ECO:0000256" key="1">
    <source>
        <dbReference type="SAM" id="Phobius"/>
    </source>
</evidence>
<gene>
    <name evidence="4" type="ORF">SAMN05443244_2746</name>
</gene>
<proteinExistence type="predicted"/>
<feature type="domain" description="EAL" evidence="2">
    <location>
        <begin position="461"/>
        <end position="715"/>
    </location>
</feature>
<evidence type="ECO:0000259" key="2">
    <source>
        <dbReference type="PROSITE" id="PS50883"/>
    </source>
</evidence>
<dbReference type="InterPro" id="IPR000160">
    <property type="entry name" value="GGDEF_dom"/>
</dbReference>
<feature type="transmembrane region" description="Helical" evidence="1">
    <location>
        <begin position="108"/>
        <end position="130"/>
    </location>
</feature>
<name>A0A1H4Q2V8_9BACT</name>
<dbReference type="Proteomes" id="UP000182409">
    <property type="component" value="Unassembled WGS sequence"/>
</dbReference>
<evidence type="ECO:0000313" key="4">
    <source>
        <dbReference type="EMBL" id="SEC13752.1"/>
    </source>
</evidence>
<dbReference type="PANTHER" id="PTHR44757">
    <property type="entry name" value="DIGUANYLATE CYCLASE DGCP"/>
    <property type="match status" value="1"/>
</dbReference>
<dbReference type="RefSeq" id="WP_139285203.1">
    <property type="nucleotide sequence ID" value="NZ_FNSD01000001.1"/>
</dbReference>
<reference evidence="4 5" key="1">
    <citation type="submission" date="2016-10" db="EMBL/GenBank/DDBJ databases">
        <authorList>
            <person name="de Groot N.N."/>
        </authorList>
    </citation>
    <scope>NUCLEOTIDE SEQUENCE [LARGE SCALE GENOMIC DNA]</scope>
    <source>
        <strain evidence="4 5">AB35.6</strain>
    </source>
</reference>
<dbReference type="PROSITE" id="PS50883">
    <property type="entry name" value="EAL"/>
    <property type="match status" value="1"/>
</dbReference>
<dbReference type="Pfam" id="PF00990">
    <property type="entry name" value="GGDEF"/>
    <property type="match status" value="1"/>
</dbReference>
<dbReference type="PROSITE" id="PS50887">
    <property type="entry name" value="GGDEF"/>
    <property type="match status" value="1"/>
</dbReference>
<dbReference type="SUPFAM" id="SSF141868">
    <property type="entry name" value="EAL domain-like"/>
    <property type="match status" value="1"/>
</dbReference>
<dbReference type="CDD" id="cd01948">
    <property type="entry name" value="EAL"/>
    <property type="match status" value="1"/>
</dbReference>
<keyword evidence="1" id="KW-1133">Transmembrane helix</keyword>
<dbReference type="PANTHER" id="PTHR44757:SF2">
    <property type="entry name" value="BIOFILM ARCHITECTURE MAINTENANCE PROTEIN MBAA"/>
    <property type="match status" value="1"/>
</dbReference>
<feature type="transmembrane region" description="Helical" evidence="1">
    <location>
        <begin position="45"/>
        <end position="71"/>
    </location>
</feature>
<dbReference type="InterPro" id="IPR052155">
    <property type="entry name" value="Biofilm_reg_signaling"/>
</dbReference>
<dbReference type="SMART" id="SM00267">
    <property type="entry name" value="GGDEF"/>
    <property type="match status" value="1"/>
</dbReference>
<dbReference type="InterPro" id="IPR043128">
    <property type="entry name" value="Rev_trsase/Diguanyl_cyclase"/>
</dbReference>
<dbReference type="Gene3D" id="3.30.70.270">
    <property type="match status" value="1"/>
</dbReference>
<dbReference type="Gene3D" id="3.20.20.450">
    <property type="entry name" value="EAL domain"/>
    <property type="match status" value="1"/>
</dbReference>
<keyword evidence="1" id="KW-0812">Transmembrane</keyword>
<accession>A0A1H4Q2V8</accession>
<evidence type="ECO:0000259" key="3">
    <source>
        <dbReference type="PROSITE" id="PS50887"/>
    </source>
</evidence>
<feature type="transmembrane region" description="Helical" evidence="1">
    <location>
        <begin position="12"/>
        <end position="33"/>
    </location>
</feature>
<feature type="transmembrane region" description="Helical" evidence="1">
    <location>
        <begin position="83"/>
        <end position="101"/>
    </location>
</feature>
<dbReference type="CDD" id="cd01949">
    <property type="entry name" value="GGDEF"/>
    <property type="match status" value="1"/>
</dbReference>
<dbReference type="SUPFAM" id="SSF55073">
    <property type="entry name" value="Nucleotide cyclase"/>
    <property type="match status" value="1"/>
</dbReference>
<dbReference type="Pfam" id="PF00563">
    <property type="entry name" value="EAL"/>
    <property type="match status" value="1"/>
</dbReference>
<protein>
    <submittedName>
        <fullName evidence="4">Diguanylate cyclase (GGDEF) domain-containing protein</fullName>
    </submittedName>
</protein>
<dbReference type="InterPro" id="IPR029787">
    <property type="entry name" value="Nucleotide_cyclase"/>
</dbReference>
<feature type="transmembrane region" description="Helical" evidence="1">
    <location>
        <begin position="142"/>
        <end position="163"/>
    </location>
</feature>
<dbReference type="InterPro" id="IPR001633">
    <property type="entry name" value="EAL_dom"/>
</dbReference>
<sequence length="752" mass="82502">MDWNHLSFESYSVARVIALLVVPTLTAHTILELARQVQRCSGTRLALWLGCGSLAVALGVSCTMELAAQGIGGSLPAALPDHIVQAIFACAGCVWSLFALSRRRLPTGWVIASSLALAFGLTAVGDVTLLRMRADPTVYETSALSFLVATAAAYLFLKIGALAKLQESAWNLRTLWAAPVMGLLMSGSLVFTFQVDRAMGLAGAEDYLAAGIPLTALCLGTISVLVIALAATSVSRQTFLLTKELQVSLDQQRMRDALLDQRVTRLQNEALLQEMQERQSAEGRLLFAAFHDPLTGLENRTSVSMKLADMLQSKQNKKSRPWVILLNLDGLKSVNDLVGRATGDLVLLEVSKRLRRFAMEMDVLARVGGGEFLLVLKHLPTPEQARRKAHLMLSSVEEQISVGSAVVNLSASLGLCEVNNNQSSADEIFRDVDTAMQVAKRSGGGQCIFFAPSMRDDLLEAQQRKMELKAAVEHEQFVLYYQPFVDMRDRSIYGVEALIRWNHPTRGLVAPGSFIPLAEETGQILAIGLWTLQQSCRDFASLQENSSRDLLMSVNVSPRQLFETPFLKILQDVLDETSMPPSQLQLEITESIFIRDATSIGSLLHDIRALGVKVAFDDFGTGYCSLSYLTRYPIDTLKVDQSFVRAMNQSEGGTNLVLFIVALAHEFRMSVTAEGVEEVEQEAALLKQGCMHAQGYLYSRPVPMDMMIGLLRNGLTISKSTRMLPPVVNKRLQMHGAAALAPPMIFPTPKER</sequence>
<feature type="domain" description="GGDEF" evidence="3">
    <location>
        <begin position="319"/>
        <end position="452"/>
    </location>
</feature>
<dbReference type="EMBL" id="FNSD01000001">
    <property type="protein sequence ID" value="SEC13752.1"/>
    <property type="molecule type" value="Genomic_DNA"/>
</dbReference>
<organism evidence="4 5">
    <name type="scientific">Terriglobus roseus</name>
    <dbReference type="NCBI Taxonomy" id="392734"/>
    <lineage>
        <taxon>Bacteria</taxon>
        <taxon>Pseudomonadati</taxon>
        <taxon>Acidobacteriota</taxon>
        <taxon>Terriglobia</taxon>
        <taxon>Terriglobales</taxon>
        <taxon>Acidobacteriaceae</taxon>
        <taxon>Terriglobus</taxon>
    </lineage>
</organism>
<dbReference type="OrthoDB" id="101222at2"/>
<dbReference type="InterPro" id="IPR035919">
    <property type="entry name" value="EAL_sf"/>
</dbReference>
<evidence type="ECO:0000313" key="5">
    <source>
        <dbReference type="Proteomes" id="UP000182409"/>
    </source>
</evidence>
<feature type="transmembrane region" description="Helical" evidence="1">
    <location>
        <begin position="175"/>
        <end position="195"/>
    </location>
</feature>
<dbReference type="NCBIfam" id="TIGR00254">
    <property type="entry name" value="GGDEF"/>
    <property type="match status" value="1"/>
</dbReference>
<dbReference type="AlphaFoldDB" id="A0A1H4Q2V8"/>
<feature type="transmembrane region" description="Helical" evidence="1">
    <location>
        <begin position="207"/>
        <end position="231"/>
    </location>
</feature>
<dbReference type="SMART" id="SM00052">
    <property type="entry name" value="EAL"/>
    <property type="match status" value="1"/>
</dbReference>